<dbReference type="Gene3D" id="3.40.50.1820">
    <property type="entry name" value="alpha/beta hydrolase"/>
    <property type="match status" value="1"/>
</dbReference>
<evidence type="ECO:0000313" key="3">
    <source>
        <dbReference type="EMBL" id="MDT0533312.1"/>
    </source>
</evidence>
<dbReference type="InterPro" id="IPR000073">
    <property type="entry name" value="AB_hydrolase_1"/>
</dbReference>
<dbReference type="PRINTS" id="PR00412">
    <property type="entry name" value="EPOXHYDRLASE"/>
</dbReference>
<dbReference type="RefSeq" id="WP_311414935.1">
    <property type="nucleotide sequence ID" value="NZ_JAVRFL010000063.1"/>
</dbReference>
<evidence type="ECO:0000256" key="1">
    <source>
        <dbReference type="ARBA" id="ARBA00022801"/>
    </source>
</evidence>
<reference evidence="3" key="1">
    <citation type="submission" date="2023-09" db="EMBL/GenBank/DDBJ databases">
        <title>30 novel species of actinomycetes from the DSMZ collection.</title>
        <authorList>
            <person name="Nouioui I."/>
        </authorList>
    </citation>
    <scope>NUCLEOTIDE SEQUENCE</scope>
    <source>
        <strain evidence="3">DSM 115977</strain>
    </source>
</reference>
<comment type="caution">
    <text evidence="3">The sequence shown here is derived from an EMBL/GenBank/DDBJ whole genome shotgun (WGS) entry which is preliminary data.</text>
</comment>
<evidence type="ECO:0000313" key="4">
    <source>
        <dbReference type="Proteomes" id="UP001180973"/>
    </source>
</evidence>
<gene>
    <name evidence="3" type="ORF">RM555_30425</name>
</gene>
<organism evidence="3 4">
    <name type="scientific">Micromonospora reichwaldensis</name>
    <dbReference type="NCBI Taxonomy" id="3075516"/>
    <lineage>
        <taxon>Bacteria</taxon>
        <taxon>Bacillati</taxon>
        <taxon>Actinomycetota</taxon>
        <taxon>Actinomycetes</taxon>
        <taxon>Micromonosporales</taxon>
        <taxon>Micromonosporaceae</taxon>
        <taxon>Micromonospora</taxon>
    </lineage>
</organism>
<protein>
    <submittedName>
        <fullName evidence="3">Alpha/beta hydrolase</fullName>
    </submittedName>
</protein>
<accession>A0ABU2X545</accession>
<dbReference type="InterPro" id="IPR000639">
    <property type="entry name" value="Epox_hydrolase-like"/>
</dbReference>
<dbReference type="Proteomes" id="UP001180973">
    <property type="component" value="Unassembled WGS sequence"/>
</dbReference>
<keyword evidence="1 3" id="KW-0378">Hydrolase</keyword>
<dbReference type="SUPFAM" id="SSF53474">
    <property type="entry name" value="alpha/beta-Hydrolases"/>
    <property type="match status" value="1"/>
</dbReference>
<feature type="domain" description="AB hydrolase-1" evidence="2">
    <location>
        <begin position="22"/>
        <end position="260"/>
    </location>
</feature>
<proteinExistence type="predicted"/>
<dbReference type="PANTHER" id="PTHR43329">
    <property type="entry name" value="EPOXIDE HYDROLASE"/>
    <property type="match status" value="1"/>
</dbReference>
<dbReference type="InterPro" id="IPR029058">
    <property type="entry name" value="AB_hydrolase_fold"/>
</dbReference>
<keyword evidence="4" id="KW-1185">Reference proteome</keyword>
<dbReference type="EMBL" id="JAVRFL010000063">
    <property type="protein sequence ID" value="MDT0533312.1"/>
    <property type="molecule type" value="Genomic_DNA"/>
</dbReference>
<name>A0ABU2X545_9ACTN</name>
<sequence>MRIEARGFTFDVRVGGPEGGTPVLLLHGFPQHGGEFDDVVPALHAAGLRTYAPDQRGYSPGARPEAVEAYRLPELVADVLGVLDALGVDAAHLVGHDWGAVVAWAVAAHHPERVRTLTAVSVPHPAAMAWALAEDAGQKARSAYMTVFRKPGTAEKALLVLGATGLRRMLHGVGDDARVASYADPMREPGALTAALNWYRAMSRRDLAATGPVAVPTTYVWSGRDIAIGRTAAEACAEHVTADYRFVELPRVSHWIPDEAPAALAEAILARVHDPV</sequence>
<dbReference type="GO" id="GO:0016787">
    <property type="term" value="F:hydrolase activity"/>
    <property type="evidence" value="ECO:0007669"/>
    <property type="project" value="UniProtKB-KW"/>
</dbReference>
<dbReference type="Pfam" id="PF00561">
    <property type="entry name" value="Abhydrolase_1"/>
    <property type="match status" value="1"/>
</dbReference>
<evidence type="ECO:0000259" key="2">
    <source>
        <dbReference type="Pfam" id="PF00561"/>
    </source>
</evidence>